<keyword evidence="3" id="KW-1185">Reference proteome</keyword>
<evidence type="ECO:0000313" key="2">
    <source>
        <dbReference type="EMBL" id="OTG02855.1"/>
    </source>
</evidence>
<evidence type="ECO:0000256" key="1">
    <source>
        <dbReference type="SAM" id="Phobius"/>
    </source>
</evidence>
<name>A0A251SVG5_HELAN</name>
<gene>
    <name evidence="2" type="ORF">HannXRQ_Chr13g0417691</name>
</gene>
<keyword evidence="1" id="KW-0472">Membrane</keyword>
<proteinExistence type="predicted"/>
<dbReference type="Proteomes" id="UP000215914">
    <property type="component" value="Chromosome 13"/>
</dbReference>
<dbReference type="EMBL" id="CM007902">
    <property type="protein sequence ID" value="OTG02855.1"/>
    <property type="molecule type" value="Genomic_DNA"/>
</dbReference>
<feature type="transmembrane region" description="Helical" evidence="1">
    <location>
        <begin position="39"/>
        <end position="59"/>
    </location>
</feature>
<dbReference type="InParanoid" id="A0A251SVG5"/>
<keyword evidence="1" id="KW-0812">Transmembrane</keyword>
<sequence>MLFVYTPHPPPFTSLGHLLFIPVIVSSPPPFFCYPEQTILYIHTYIHTYIIFVCMYARVTSSSSS</sequence>
<protein>
    <submittedName>
        <fullName evidence="2">Uncharacterized protein</fullName>
    </submittedName>
</protein>
<reference evidence="3" key="1">
    <citation type="journal article" date="2017" name="Nature">
        <title>The sunflower genome provides insights into oil metabolism, flowering and Asterid evolution.</title>
        <authorList>
            <person name="Badouin H."/>
            <person name="Gouzy J."/>
            <person name="Grassa C.J."/>
            <person name="Murat F."/>
            <person name="Staton S.E."/>
            <person name="Cottret L."/>
            <person name="Lelandais-Briere C."/>
            <person name="Owens G.L."/>
            <person name="Carrere S."/>
            <person name="Mayjonade B."/>
            <person name="Legrand L."/>
            <person name="Gill N."/>
            <person name="Kane N.C."/>
            <person name="Bowers J.E."/>
            <person name="Hubner S."/>
            <person name="Bellec A."/>
            <person name="Berard A."/>
            <person name="Berges H."/>
            <person name="Blanchet N."/>
            <person name="Boniface M.C."/>
            <person name="Brunel D."/>
            <person name="Catrice O."/>
            <person name="Chaidir N."/>
            <person name="Claudel C."/>
            <person name="Donnadieu C."/>
            <person name="Faraut T."/>
            <person name="Fievet G."/>
            <person name="Helmstetter N."/>
            <person name="King M."/>
            <person name="Knapp S.J."/>
            <person name="Lai Z."/>
            <person name="Le Paslier M.C."/>
            <person name="Lippi Y."/>
            <person name="Lorenzon L."/>
            <person name="Mandel J.R."/>
            <person name="Marage G."/>
            <person name="Marchand G."/>
            <person name="Marquand E."/>
            <person name="Bret-Mestries E."/>
            <person name="Morien E."/>
            <person name="Nambeesan S."/>
            <person name="Nguyen T."/>
            <person name="Pegot-Espagnet P."/>
            <person name="Pouilly N."/>
            <person name="Raftis F."/>
            <person name="Sallet E."/>
            <person name="Schiex T."/>
            <person name="Thomas J."/>
            <person name="Vandecasteele C."/>
            <person name="Vares D."/>
            <person name="Vear F."/>
            <person name="Vautrin S."/>
            <person name="Crespi M."/>
            <person name="Mangin B."/>
            <person name="Burke J.M."/>
            <person name="Salse J."/>
            <person name="Munos S."/>
            <person name="Vincourt P."/>
            <person name="Rieseberg L.H."/>
            <person name="Langlade N.B."/>
        </authorList>
    </citation>
    <scope>NUCLEOTIDE SEQUENCE [LARGE SCALE GENOMIC DNA]</scope>
    <source>
        <strain evidence="3">cv. SF193</strain>
    </source>
</reference>
<accession>A0A251SVG5</accession>
<dbReference type="AlphaFoldDB" id="A0A251SVG5"/>
<organism evidence="2 3">
    <name type="scientific">Helianthus annuus</name>
    <name type="common">Common sunflower</name>
    <dbReference type="NCBI Taxonomy" id="4232"/>
    <lineage>
        <taxon>Eukaryota</taxon>
        <taxon>Viridiplantae</taxon>
        <taxon>Streptophyta</taxon>
        <taxon>Embryophyta</taxon>
        <taxon>Tracheophyta</taxon>
        <taxon>Spermatophyta</taxon>
        <taxon>Magnoliopsida</taxon>
        <taxon>eudicotyledons</taxon>
        <taxon>Gunneridae</taxon>
        <taxon>Pentapetalae</taxon>
        <taxon>asterids</taxon>
        <taxon>campanulids</taxon>
        <taxon>Asterales</taxon>
        <taxon>Asteraceae</taxon>
        <taxon>Asteroideae</taxon>
        <taxon>Heliantheae alliance</taxon>
        <taxon>Heliantheae</taxon>
        <taxon>Helianthus</taxon>
    </lineage>
</organism>
<feature type="transmembrane region" description="Helical" evidence="1">
    <location>
        <begin position="12"/>
        <end position="32"/>
    </location>
</feature>
<evidence type="ECO:0000313" key="3">
    <source>
        <dbReference type="Proteomes" id="UP000215914"/>
    </source>
</evidence>
<keyword evidence="1" id="KW-1133">Transmembrane helix</keyword>